<reference evidence="1" key="1">
    <citation type="journal article" date="2015" name="Nature">
        <title>Complex archaea that bridge the gap between prokaryotes and eukaryotes.</title>
        <authorList>
            <person name="Spang A."/>
            <person name="Saw J.H."/>
            <person name="Jorgensen S.L."/>
            <person name="Zaremba-Niedzwiedzka K."/>
            <person name="Martijn J."/>
            <person name="Lind A.E."/>
            <person name="van Eijk R."/>
            <person name="Schleper C."/>
            <person name="Guy L."/>
            <person name="Ettema T.J."/>
        </authorList>
    </citation>
    <scope>NUCLEOTIDE SEQUENCE</scope>
</reference>
<dbReference type="EMBL" id="LAZR01043666">
    <property type="protein sequence ID" value="KKL06533.1"/>
    <property type="molecule type" value="Genomic_DNA"/>
</dbReference>
<dbReference type="AlphaFoldDB" id="A0A0F9D345"/>
<accession>A0A0F9D345</accession>
<protein>
    <submittedName>
        <fullName evidence="1">Uncharacterized protein</fullName>
    </submittedName>
</protein>
<proteinExistence type="predicted"/>
<feature type="non-terminal residue" evidence="1">
    <location>
        <position position="1"/>
    </location>
</feature>
<sequence>CNYFRNNSEFRKYLVKYDFVREVPEATYRVNDRFKHRDGSEYILAAPGNGLRVLISLKNGIFFSDMKSFGTGTALTQADFDSICCDKAYQFTRIEKD</sequence>
<gene>
    <name evidence="1" type="ORF">LCGC14_2595090</name>
</gene>
<comment type="caution">
    <text evidence="1">The sequence shown here is derived from an EMBL/GenBank/DDBJ whole genome shotgun (WGS) entry which is preliminary data.</text>
</comment>
<name>A0A0F9D345_9ZZZZ</name>
<organism evidence="1">
    <name type="scientific">marine sediment metagenome</name>
    <dbReference type="NCBI Taxonomy" id="412755"/>
    <lineage>
        <taxon>unclassified sequences</taxon>
        <taxon>metagenomes</taxon>
        <taxon>ecological metagenomes</taxon>
    </lineage>
</organism>
<evidence type="ECO:0000313" key="1">
    <source>
        <dbReference type="EMBL" id="KKL06533.1"/>
    </source>
</evidence>